<dbReference type="EMBL" id="BONZ01000089">
    <property type="protein sequence ID" value="GIH20150.1"/>
    <property type="molecule type" value="Genomic_DNA"/>
</dbReference>
<evidence type="ECO:0000259" key="3">
    <source>
        <dbReference type="PROSITE" id="PS50006"/>
    </source>
</evidence>
<evidence type="ECO:0000313" key="4">
    <source>
        <dbReference type="EMBL" id="GIH20150.1"/>
    </source>
</evidence>
<dbReference type="Gene3D" id="2.60.200.20">
    <property type="match status" value="1"/>
</dbReference>
<keyword evidence="1" id="KW-0597">Phosphoprotein</keyword>
<dbReference type="Pfam" id="PF00498">
    <property type="entry name" value="FHA"/>
    <property type="match status" value="1"/>
</dbReference>
<dbReference type="CDD" id="cd00060">
    <property type="entry name" value="FHA"/>
    <property type="match status" value="1"/>
</dbReference>
<reference evidence="4" key="1">
    <citation type="submission" date="2021-01" db="EMBL/GenBank/DDBJ databases">
        <title>Whole genome shotgun sequence of Rugosimonospora africana NBRC 104875.</title>
        <authorList>
            <person name="Komaki H."/>
            <person name="Tamura T."/>
        </authorList>
    </citation>
    <scope>NUCLEOTIDE SEQUENCE</scope>
    <source>
        <strain evidence="4">NBRC 104875</strain>
    </source>
</reference>
<sequence length="186" mass="19952">MERAVLLCPVCAEPRSGRRCPRCGHDLLPRQRTGPSSPGDDAGGVPLRAGWVAIAQADPDYYEKATTTGDLEAPRVPFPRAWPARYFALNGERAWIGRRGRSRTHRPEIDLGGWPADPGVARLHALLLAVPTGGWVLMDPGSASGTTVNDDPTPVPVDALVPLAAGDRIHLGAWTTIVLQRSGADW</sequence>
<dbReference type="AlphaFoldDB" id="A0A8J3R2G1"/>
<dbReference type="PROSITE" id="PS50006">
    <property type="entry name" value="FHA_DOMAIN"/>
    <property type="match status" value="1"/>
</dbReference>
<name>A0A8J3R2G1_9ACTN</name>
<organism evidence="4 5">
    <name type="scientific">Rugosimonospora africana</name>
    <dbReference type="NCBI Taxonomy" id="556532"/>
    <lineage>
        <taxon>Bacteria</taxon>
        <taxon>Bacillati</taxon>
        <taxon>Actinomycetota</taxon>
        <taxon>Actinomycetes</taxon>
        <taxon>Micromonosporales</taxon>
        <taxon>Micromonosporaceae</taxon>
        <taxon>Rugosimonospora</taxon>
    </lineage>
</organism>
<evidence type="ECO:0000256" key="1">
    <source>
        <dbReference type="ARBA" id="ARBA00022553"/>
    </source>
</evidence>
<accession>A0A8J3R2G1</accession>
<dbReference type="SUPFAM" id="SSF49879">
    <property type="entry name" value="SMAD/FHA domain"/>
    <property type="match status" value="1"/>
</dbReference>
<keyword evidence="5" id="KW-1185">Reference proteome</keyword>
<gene>
    <name evidence="4" type="ORF">Raf01_83220</name>
</gene>
<dbReference type="InterPro" id="IPR000253">
    <property type="entry name" value="FHA_dom"/>
</dbReference>
<comment type="caution">
    <text evidence="4">The sequence shown here is derived from an EMBL/GenBank/DDBJ whole genome shotgun (WGS) entry which is preliminary data.</text>
</comment>
<proteinExistence type="predicted"/>
<dbReference type="Proteomes" id="UP000642748">
    <property type="component" value="Unassembled WGS sequence"/>
</dbReference>
<evidence type="ECO:0000313" key="5">
    <source>
        <dbReference type="Proteomes" id="UP000642748"/>
    </source>
</evidence>
<feature type="domain" description="FHA" evidence="3">
    <location>
        <begin position="94"/>
        <end position="153"/>
    </location>
</feature>
<dbReference type="InterPro" id="IPR008984">
    <property type="entry name" value="SMAD_FHA_dom_sf"/>
</dbReference>
<evidence type="ECO:0000256" key="2">
    <source>
        <dbReference type="SAM" id="MobiDB-lite"/>
    </source>
</evidence>
<feature type="region of interest" description="Disordered" evidence="2">
    <location>
        <begin position="22"/>
        <end position="44"/>
    </location>
</feature>
<protein>
    <recommendedName>
        <fullName evidence="3">FHA domain-containing protein</fullName>
    </recommendedName>
</protein>